<dbReference type="EC" id="2.7.1.67" evidence="3"/>
<comment type="catalytic activity">
    <reaction evidence="1">
        <text>a 1,2-diacyl-sn-glycero-3-phospho-(1D-myo-inositol) + ATP = a 1,2-diacyl-sn-glycero-3-phospho-(1D-myo-inositol 4-phosphate) + ADP + H(+)</text>
        <dbReference type="Rhea" id="RHEA:19877"/>
        <dbReference type="ChEBI" id="CHEBI:15378"/>
        <dbReference type="ChEBI" id="CHEBI:30616"/>
        <dbReference type="ChEBI" id="CHEBI:57880"/>
        <dbReference type="ChEBI" id="CHEBI:58178"/>
        <dbReference type="ChEBI" id="CHEBI:456216"/>
        <dbReference type="EC" id="2.7.1.67"/>
    </reaction>
</comment>
<evidence type="ECO:0000256" key="3">
    <source>
        <dbReference type="ARBA" id="ARBA00012169"/>
    </source>
</evidence>
<dbReference type="Pfam" id="PF19274">
    <property type="entry name" value="PI4K_N"/>
    <property type="match status" value="1"/>
</dbReference>
<dbReference type="PROSITE" id="PS00915">
    <property type="entry name" value="PI3_4_KINASE_1"/>
    <property type="match status" value="1"/>
</dbReference>
<evidence type="ECO:0000313" key="12">
    <source>
        <dbReference type="Proteomes" id="UP000242525"/>
    </source>
</evidence>
<evidence type="ECO:0000259" key="10">
    <source>
        <dbReference type="PROSITE" id="PS51545"/>
    </source>
</evidence>
<keyword evidence="4" id="KW-0808">Transferase</keyword>
<feature type="domain" description="PI3K/PI4K catalytic" evidence="9">
    <location>
        <begin position="1625"/>
        <end position="1903"/>
    </location>
</feature>
<name>A0A0J9XF02_GEOCN</name>
<evidence type="ECO:0000313" key="11">
    <source>
        <dbReference type="EMBL" id="CDO55957.1"/>
    </source>
</evidence>
<evidence type="ECO:0000256" key="8">
    <source>
        <dbReference type="SAM" id="MobiDB-lite"/>
    </source>
</evidence>
<evidence type="ECO:0000256" key="6">
    <source>
        <dbReference type="ARBA" id="ARBA00022777"/>
    </source>
</evidence>
<organism evidence="11 12">
    <name type="scientific">Geotrichum candidum</name>
    <name type="common">Oospora lactis</name>
    <name type="synonym">Dipodascus geotrichum</name>
    <dbReference type="NCBI Taxonomy" id="1173061"/>
    <lineage>
        <taxon>Eukaryota</taxon>
        <taxon>Fungi</taxon>
        <taxon>Dikarya</taxon>
        <taxon>Ascomycota</taxon>
        <taxon>Saccharomycotina</taxon>
        <taxon>Dipodascomycetes</taxon>
        <taxon>Dipodascales</taxon>
        <taxon>Dipodascaceae</taxon>
        <taxon>Geotrichum</taxon>
    </lineage>
</organism>
<dbReference type="Pfam" id="PF00454">
    <property type="entry name" value="PI3_PI4_kinase"/>
    <property type="match status" value="1"/>
</dbReference>
<evidence type="ECO:0000256" key="2">
    <source>
        <dbReference type="ARBA" id="ARBA00006209"/>
    </source>
</evidence>
<dbReference type="Pfam" id="PF00613">
    <property type="entry name" value="PI3Ka"/>
    <property type="match status" value="1"/>
</dbReference>
<feature type="domain" description="PIK helical" evidence="10">
    <location>
        <begin position="1338"/>
        <end position="1528"/>
    </location>
</feature>
<evidence type="ECO:0000256" key="5">
    <source>
        <dbReference type="ARBA" id="ARBA00022741"/>
    </source>
</evidence>
<dbReference type="GO" id="GO:0005886">
    <property type="term" value="C:plasma membrane"/>
    <property type="evidence" value="ECO:0007669"/>
    <property type="project" value="TreeGrafter"/>
</dbReference>
<keyword evidence="6" id="KW-0418">Kinase</keyword>
<dbReference type="Proteomes" id="UP000242525">
    <property type="component" value="Unassembled WGS sequence"/>
</dbReference>
<dbReference type="InterPro" id="IPR001263">
    <property type="entry name" value="PI3K_accessory_dom"/>
</dbReference>
<dbReference type="InterPro" id="IPR000403">
    <property type="entry name" value="PI3/4_kinase_cat_dom"/>
</dbReference>
<dbReference type="GO" id="GO:0046854">
    <property type="term" value="P:phosphatidylinositol phosphate biosynthetic process"/>
    <property type="evidence" value="ECO:0007669"/>
    <property type="project" value="InterPro"/>
</dbReference>
<dbReference type="FunFam" id="1.25.40.70:FF:000011">
    <property type="entry name" value="Phosphatidylinositol 4-kinase alpha"/>
    <property type="match status" value="1"/>
</dbReference>
<protein>
    <recommendedName>
        <fullName evidence="3">1-phosphatidylinositol 4-kinase</fullName>
        <ecNumber evidence="3">2.7.1.67</ecNumber>
    </recommendedName>
</protein>
<dbReference type="InterPro" id="IPR042236">
    <property type="entry name" value="PI3K_accessory_sf"/>
</dbReference>
<dbReference type="SMART" id="SM00146">
    <property type="entry name" value="PI3Kc"/>
    <property type="match status" value="1"/>
</dbReference>
<dbReference type="CDD" id="cd05167">
    <property type="entry name" value="PI4Kc_III_alpha"/>
    <property type="match status" value="1"/>
</dbReference>
<evidence type="ECO:0000256" key="7">
    <source>
        <dbReference type="ARBA" id="ARBA00022840"/>
    </source>
</evidence>
<dbReference type="Gene3D" id="1.25.40.70">
    <property type="entry name" value="Phosphatidylinositol 3-kinase, accessory domain (PIK)"/>
    <property type="match status" value="1"/>
</dbReference>
<evidence type="ECO:0000256" key="4">
    <source>
        <dbReference type="ARBA" id="ARBA00022679"/>
    </source>
</evidence>
<dbReference type="OrthoDB" id="10264149at2759"/>
<evidence type="ECO:0000259" key="9">
    <source>
        <dbReference type="PROSITE" id="PS50290"/>
    </source>
</evidence>
<dbReference type="InterPro" id="IPR045495">
    <property type="entry name" value="PI4K_N"/>
</dbReference>
<keyword evidence="7" id="KW-0067">ATP-binding</keyword>
<dbReference type="EMBL" id="CCBN010000013">
    <property type="protein sequence ID" value="CDO55957.1"/>
    <property type="molecule type" value="Genomic_DNA"/>
</dbReference>
<dbReference type="InterPro" id="IPR011009">
    <property type="entry name" value="Kinase-like_dom_sf"/>
</dbReference>
<dbReference type="GO" id="GO:0005737">
    <property type="term" value="C:cytoplasm"/>
    <property type="evidence" value="ECO:0007669"/>
    <property type="project" value="TreeGrafter"/>
</dbReference>
<reference evidence="11" key="1">
    <citation type="submission" date="2014-03" db="EMBL/GenBank/DDBJ databases">
        <authorList>
            <person name="Casaregola S."/>
        </authorList>
    </citation>
    <scope>NUCLEOTIDE SEQUENCE [LARGE SCALE GENOMIC DNA]</scope>
    <source>
        <strain evidence="11">CLIB 918</strain>
    </source>
</reference>
<dbReference type="GO" id="GO:0048015">
    <property type="term" value="P:phosphatidylinositol-mediated signaling"/>
    <property type="evidence" value="ECO:0007669"/>
    <property type="project" value="TreeGrafter"/>
</dbReference>
<comment type="similarity">
    <text evidence="2">Belongs to the PI3/PI4-kinase family. Type III PI4K subfamily.</text>
</comment>
<proteinExistence type="inferred from homology"/>
<dbReference type="Gene3D" id="1.10.1070.11">
    <property type="entry name" value="Phosphatidylinositol 3-/4-kinase, catalytic domain"/>
    <property type="match status" value="1"/>
</dbReference>
<evidence type="ECO:0000256" key="1">
    <source>
        <dbReference type="ARBA" id="ARBA00001686"/>
    </source>
</evidence>
<dbReference type="SMART" id="SM00145">
    <property type="entry name" value="PI3Ka"/>
    <property type="match status" value="1"/>
</dbReference>
<dbReference type="PROSITE" id="PS00916">
    <property type="entry name" value="PI3_4_KINASE_2"/>
    <property type="match status" value="1"/>
</dbReference>
<dbReference type="InterPro" id="IPR018936">
    <property type="entry name" value="PI3/4_kinase_CS"/>
</dbReference>
<dbReference type="InterPro" id="IPR036940">
    <property type="entry name" value="PI3/4_kinase_cat_sf"/>
</dbReference>
<accession>A0A0J9XF02</accession>
<gene>
    <name evidence="11" type="ORF">BN980_GECA13s00802g</name>
</gene>
<dbReference type="InterPro" id="IPR016024">
    <property type="entry name" value="ARM-type_fold"/>
</dbReference>
<dbReference type="STRING" id="1173061.A0A0J9XF02"/>
<dbReference type="PANTHER" id="PTHR10048:SF15">
    <property type="entry name" value="PHOSPHATIDYLINOSITOL 4-KINASE ALPHA"/>
    <property type="match status" value="1"/>
</dbReference>
<dbReference type="SUPFAM" id="SSF56112">
    <property type="entry name" value="Protein kinase-like (PK-like)"/>
    <property type="match status" value="1"/>
</dbReference>
<dbReference type="Gene3D" id="3.30.1010.10">
    <property type="entry name" value="Phosphatidylinositol 3-kinase Catalytic Subunit, Chain A, domain 4"/>
    <property type="match status" value="1"/>
</dbReference>
<keyword evidence="5" id="KW-0547">Nucleotide-binding</keyword>
<dbReference type="InterPro" id="IPR015433">
    <property type="entry name" value="PI3/4_kinase"/>
</dbReference>
<dbReference type="SUPFAM" id="SSF48371">
    <property type="entry name" value="ARM repeat"/>
    <property type="match status" value="1"/>
</dbReference>
<dbReference type="FunFam" id="1.10.1070.11:FF:000022">
    <property type="entry name" value="Phosphatidylinositol 4-kinase stt4"/>
    <property type="match status" value="1"/>
</dbReference>
<feature type="region of interest" description="Disordered" evidence="8">
    <location>
        <begin position="1629"/>
        <end position="1652"/>
    </location>
</feature>
<keyword evidence="12" id="KW-1185">Reference proteome</keyword>
<comment type="caution">
    <text evidence="11">The sequence shown here is derived from an EMBL/GenBank/DDBJ whole genome shotgun (WGS) entry which is preliminary data.</text>
</comment>
<sequence length="1919" mass="215376">MDDFGISRKGRGIRAQALERLSRLSASDPKKAESLDKLTGALTYSDNSLNGSTTAISAKELEILLALARSASFIQDSTQALKLTRLLGRYLCENPSQKIANSATNREVRPSPWQVSSKCLTRAILNLGYKFQTDNDIFTESQSILSRYLDITFSAFLTAETFDNQASFFPLLFSVQGFLEAITDKITIVPYSFIQKLLIKSREVFTTEFLLALETTIAKTSSNLSREEYAAALLSIRTARSSDFIWSYYAESYSRFNKPLGAMQFSSYLCDLALAVSSKIIDTSELPSANLIDRLLSVEKLAKLTEQQYDILDLVTDYAVDQITSLDEGADYIELASPEKIDLAYATKASALQVIGVAVYFKHFSVEEAVKLVISSISHEYGMSNNLLSVTVFKLASLLCLFHDEIGGVVIKYFSHFITLPGVNASLVQKCAETLVFGLKTLSQDVVVSTIYTFINLLSVDHDAVSPPIPAKGYHDQASGSAVGTEDTPSPDSYSTALYRNAITAVVTIASKYGDPQIAGLASTVLNQKLNSSLVLDREVALGMADLVMFVNEKEFRTIWKSFTFLLNNSFKSKDNESGDLISEVLYKLSTNLDRNHYLYDSYLAELLQAIVNRGDVHELEHHRPHVEISATANEISIFLAPLATLLPGLYEAPYETADNEINDLFRNAWFNMVVHGFSKNSDLTAKYKNELEIIARSTPPLVSEVSTNKIESELELNTVLQRGSSHHNVNNQKEIMESITSSNIFDFRNIQYPKLMFLSATVLLESLRANTGNCSKSLLYFGDPGIRNGETRRYMAFITMDVVKAYITNVIKGGIPYFAIDKVAAQLKEMFVFCCHRVKSIQDMAFECCNILIGSVPSALCQKISLFALLDLLTLLWSSCIDADTDEYEPRSIFHTKNTNIRLELSDSYDHRRESLQRLLVKAKEWVTVALETMNFDVKNLLTSYLNDMNSSRPLNDVALGFTFALEMGGSVSGSDRELAAISKASNISTDTSSGFLSQFIWSREIRALPNFATSQEAIALYDKEAVEIRQKLDTLFVNINSHAHGTSHVHFTEAKSLIFKASGFFTHKSEGRNIARLCVKIPFRVFTESSIQFGITLWLWAINENPSLKPLILSEVSQLWEWSVGECHGIYTRRHDLVDAADAKMEYSPSNKAEINHDAALASREFSCHQQLMRFLSSAFKSSIYESSHLLKMFTRLLTVGLEGLNHASFHPLARPARFELIQFSLDVLEVHTRLSSSNVVHSLKDLIISSALTWFSQPSQWPFGGNKLKLRADVDLLSKIAVTLKSMYISTNSKSQAFVATKRDLLLYFMADELAKMTAWLDPLQTGPNFRDNLGKKLIPSFTVSVNVLNNAWDIDPVLAVYLVERFKSNDLASRLEALIGKSPLKVVSVPEALPYFLRARNSRKVDASVDHQLVYWASVSPIDSINLFLPSYHADSLLLQYAMRSLKSHDVDITFFYVPQLVQSLRYDVSGYVEQYILETAQISQLFAHQIIWNILANLFKGDDLPENTAEDSVNPILERVIKRMTSAFKDEDREFYEREFTFFNTVTGISRSLMPYLRKTKAEKKAKIDEEIAKIVVDEGVYLPSNPDGDVIDIDRKSGRPLQSHAKTPFMATFKIRREVRDLGEGENSAAGAVSANDNDDDEEDGERTKTIEVWQSAIFKVGDDCRQDVLALQIISVFRSIFNSYGLDLYVFPYRVTATAPGCGVIDVLPNSISRDMLGREAVNGLYEYYTTKHGGEDSIQFQRARNNFVKSLAAYSVISYLIQFKDRHNGNIMYDDQGHILHIDFGFCFDIVPGGVKFEAAPFKLTHEMVAVMGGSTTTQAYRWFEELCVKAFLACRPHSETIIKVVLPMLDSGLPCFKGESTIKRLRNRFVLDKTEREAALHFRGLIKKSFESVYTKGYDEFQRITNGIPY</sequence>
<dbReference type="PROSITE" id="PS51545">
    <property type="entry name" value="PIK_HELICAL"/>
    <property type="match status" value="1"/>
</dbReference>
<dbReference type="GO" id="GO:0005524">
    <property type="term" value="F:ATP binding"/>
    <property type="evidence" value="ECO:0007669"/>
    <property type="project" value="UniProtKB-KW"/>
</dbReference>
<dbReference type="PANTHER" id="PTHR10048">
    <property type="entry name" value="PHOSPHATIDYLINOSITOL KINASE"/>
    <property type="match status" value="1"/>
</dbReference>
<dbReference type="GO" id="GO:0004430">
    <property type="term" value="F:1-phosphatidylinositol 4-kinase activity"/>
    <property type="evidence" value="ECO:0007669"/>
    <property type="project" value="UniProtKB-EC"/>
</dbReference>
<dbReference type="FunFam" id="3.30.1010.10:FF:000014">
    <property type="entry name" value="Phosphatidylinositol 4-kinase STT4"/>
    <property type="match status" value="1"/>
</dbReference>
<dbReference type="PROSITE" id="PS50290">
    <property type="entry name" value="PI3_4_KINASE_3"/>
    <property type="match status" value="1"/>
</dbReference>